<dbReference type="RefSeq" id="WP_135617351.1">
    <property type="nucleotide sequence ID" value="NZ_RQGG01000007.1"/>
</dbReference>
<reference evidence="1" key="1">
    <citation type="journal article" date="2019" name="PLoS Negl. Trop. Dis.">
        <title>Revisiting the worldwide diversity of Leptospira species in the environment.</title>
        <authorList>
            <person name="Vincent A.T."/>
            <person name="Schiettekatte O."/>
            <person name="Bourhy P."/>
            <person name="Veyrier F.J."/>
            <person name="Picardeau M."/>
        </authorList>
    </citation>
    <scope>NUCLEOTIDE SEQUENCE [LARGE SCALE GENOMIC DNA]</scope>
    <source>
        <strain evidence="1">201702454</strain>
    </source>
</reference>
<protein>
    <submittedName>
        <fullName evidence="1">Uncharacterized protein</fullName>
    </submittedName>
</protein>
<keyword evidence="2" id="KW-1185">Reference proteome</keyword>
<dbReference type="AlphaFoldDB" id="A0A4R9JWU3"/>
<evidence type="ECO:0000313" key="2">
    <source>
        <dbReference type="Proteomes" id="UP000297609"/>
    </source>
</evidence>
<organism evidence="1 2">
    <name type="scientific">Leptospira kemamanensis</name>
    <dbReference type="NCBI Taxonomy" id="2484942"/>
    <lineage>
        <taxon>Bacteria</taxon>
        <taxon>Pseudomonadati</taxon>
        <taxon>Spirochaetota</taxon>
        <taxon>Spirochaetia</taxon>
        <taxon>Leptospirales</taxon>
        <taxon>Leptospiraceae</taxon>
        <taxon>Leptospira</taxon>
    </lineage>
</organism>
<proteinExistence type="predicted"/>
<dbReference type="OrthoDB" id="341935at2"/>
<sequence length="179" mass="21339">MKFNLHQNLVLVLLMFLVPFCFQCAALPSQVLTKERNLTTYSQNTFKLVFTGFYRYEIEKELIKNKLLEKGYREDPNSTFQLEVILQKKEPKYNSEFFHKLHFLLTFFSGGLIPTHIRTEHTVTFRYSKSEDILQEKVYVVGMDQFRGIPIVVFMITHWPNQVFKEQLIETINMEFIPK</sequence>
<accession>A0A4R9JWU3</accession>
<dbReference type="EMBL" id="RQGG01000007">
    <property type="protein sequence ID" value="TGL55916.1"/>
    <property type="molecule type" value="Genomic_DNA"/>
</dbReference>
<gene>
    <name evidence="1" type="ORF">EHQ59_01290</name>
</gene>
<evidence type="ECO:0000313" key="1">
    <source>
        <dbReference type="EMBL" id="TGL55916.1"/>
    </source>
</evidence>
<name>A0A4R9JWU3_9LEPT</name>
<comment type="caution">
    <text evidence="1">The sequence shown here is derived from an EMBL/GenBank/DDBJ whole genome shotgun (WGS) entry which is preliminary data.</text>
</comment>
<dbReference type="Proteomes" id="UP000297609">
    <property type="component" value="Unassembled WGS sequence"/>
</dbReference>